<protein>
    <submittedName>
        <fullName evidence="2">Uncharacterized protein</fullName>
    </submittedName>
</protein>
<accession>A0AAV4CDW3</accession>
<name>A0AAV4CDW3_9GAST</name>
<feature type="compositionally biased region" description="Basic residues" evidence="1">
    <location>
        <begin position="1"/>
        <end position="24"/>
    </location>
</feature>
<reference evidence="2 3" key="1">
    <citation type="journal article" date="2021" name="Elife">
        <title>Chloroplast acquisition without the gene transfer in kleptoplastic sea slugs, Plakobranchus ocellatus.</title>
        <authorList>
            <person name="Maeda T."/>
            <person name="Takahashi S."/>
            <person name="Yoshida T."/>
            <person name="Shimamura S."/>
            <person name="Takaki Y."/>
            <person name="Nagai Y."/>
            <person name="Toyoda A."/>
            <person name="Suzuki Y."/>
            <person name="Arimoto A."/>
            <person name="Ishii H."/>
            <person name="Satoh N."/>
            <person name="Nishiyama T."/>
            <person name="Hasebe M."/>
            <person name="Maruyama T."/>
            <person name="Minagawa J."/>
            <person name="Obokata J."/>
            <person name="Shigenobu S."/>
        </authorList>
    </citation>
    <scope>NUCLEOTIDE SEQUENCE [LARGE SCALE GENOMIC DNA]</scope>
</reference>
<evidence type="ECO:0000313" key="3">
    <source>
        <dbReference type="Proteomes" id="UP000735302"/>
    </source>
</evidence>
<sequence length="113" mass="12737">MKRAGKRRKGERLTRHPFPRSRWKVLHEEGRKKEKRRKTNETSLPQIKTKPVHNRVISSFQLLGPPSGLGVGGRARTLPLKSPCRSQGRFSTHCATTTRITGATTITLSELPT</sequence>
<dbReference type="Proteomes" id="UP000735302">
    <property type="component" value="Unassembled WGS sequence"/>
</dbReference>
<gene>
    <name evidence="2" type="ORF">PoB_005613300</name>
</gene>
<organism evidence="2 3">
    <name type="scientific">Plakobranchus ocellatus</name>
    <dbReference type="NCBI Taxonomy" id="259542"/>
    <lineage>
        <taxon>Eukaryota</taxon>
        <taxon>Metazoa</taxon>
        <taxon>Spiralia</taxon>
        <taxon>Lophotrochozoa</taxon>
        <taxon>Mollusca</taxon>
        <taxon>Gastropoda</taxon>
        <taxon>Heterobranchia</taxon>
        <taxon>Euthyneura</taxon>
        <taxon>Panpulmonata</taxon>
        <taxon>Sacoglossa</taxon>
        <taxon>Placobranchoidea</taxon>
        <taxon>Plakobranchidae</taxon>
        <taxon>Plakobranchus</taxon>
    </lineage>
</organism>
<proteinExistence type="predicted"/>
<evidence type="ECO:0000313" key="2">
    <source>
        <dbReference type="EMBL" id="GFO29628.1"/>
    </source>
</evidence>
<keyword evidence="3" id="KW-1185">Reference proteome</keyword>
<dbReference type="EMBL" id="BLXT01006181">
    <property type="protein sequence ID" value="GFO29628.1"/>
    <property type="molecule type" value="Genomic_DNA"/>
</dbReference>
<dbReference type="AlphaFoldDB" id="A0AAV4CDW3"/>
<evidence type="ECO:0000256" key="1">
    <source>
        <dbReference type="SAM" id="MobiDB-lite"/>
    </source>
</evidence>
<feature type="region of interest" description="Disordered" evidence="1">
    <location>
        <begin position="1"/>
        <end position="47"/>
    </location>
</feature>
<comment type="caution">
    <text evidence="2">The sequence shown here is derived from an EMBL/GenBank/DDBJ whole genome shotgun (WGS) entry which is preliminary data.</text>
</comment>